<accession>A0A917BB96</accession>
<reference evidence="1" key="1">
    <citation type="journal article" date="2014" name="Int. J. Syst. Evol. Microbiol.">
        <title>Complete genome sequence of Corynebacterium casei LMG S-19264T (=DSM 44701T), isolated from a smear-ripened cheese.</title>
        <authorList>
            <consortium name="US DOE Joint Genome Institute (JGI-PGF)"/>
            <person name="Walter F."/>
            <person name="Albersmeier A."/>
            <person name="Kalinowski J."/>
            <person name="Ruckert C."/>
        </authorList>
    </citation>
    <scope>NUCLEOTIDE SEQUENCE</scope>
    <source>
        <strain evidence="1">CGMCC 1.16067</strain>
    </source>
</reference>
<keyword evidence="2" id="KW-1185">Reference proteome</keyword>
<dbReference type="InterPro" id="IPR011009">
    <property type="entry name" value="Kinase-like_dom_sf"/>
</dbReference>
<gene>
    <name evidence="1" type="ORF">GCM10011519_04010</name>
</gene>
<proteinExistence type="predicted"/>
<dbReference type="AlphaFoldDB" id="A0A917BB96"/>
<dbReference type="Proteomes" id="UP000649179">
    <property type="component" value="Unassembled WGS sequence"/>
</dbReference>
<evidence type="ECO:0000313" key="2">
    <source>
        <dbReference type="Proteomes" id="UP000649179"/>
    </source>
</evidence>
<dbReference type="SUPFAM" id="SSF56112">
    <property type="entry name" value="Protein kinase-like (PK-like)"/>
    <property type="match status" value="1"/>
</dbReference>
<organism evidence="1 2">
    <name type="scientific">Marmoricola endophyticus</name>
    <dbReference type="NCBI Taxonomy" id="2040280"/>
    <lineage>
        <taxon>Bacteria</taxon>
        <taxon>Bacillati</taxon>
        <taxon>Actinomycetota</taxon>
        <taxon>Actinomycetes</taxon>
        <taxon>Propionibacteriales</taxon>
        <taxon>Nocardioidaceae</taxon>
        <taxon>Marmoricola</taxon>
    </lineage>
</organism>
<evidence type="ECO:0008006" key="3">
    <source>
        <dbReference type="Google" id="ProtNLM"/>
    </source>
</evidence>
<evidence type="ECO:0000313" key="1">
    <source>
        <dbReference type="EMBL" id="GGF33756.1"/>
    </source>
</evidence>
<dbReference type="RefSeq" id="WP_188777778.1">
    <property type="nucleotide sequence ID" value="NZ_BMKQ01000001.1"/>
</dbReference>
<name>A0A917BB96_9ACTN</name>
<dbReference type="EMBL" id="BMKQ01000001">
    <property type="protein sequence ID" value="GGF33756.1"/>
    <property type="molecule type" value="Genomic_DNA"/>
</dbReference>
<comment type="caution">
    <text evidence="1">The sequence shown here is derived from an EMBL/GenBank/DDBJ whole genome shotgun (WGS) entry which is preliminary data.</text>
</comment>
<sequence length="293" mass="31077">MSWDADAGWERLAGGRSGSEVFADGTDAVVKRLVAPVSGDPAERSRPAHVAWWRREADVLLDGEFADTPGVRSARLLDASEDDRGVVLRTEAVPAVPGTGPSLARALGRLAAAPVRPRPWWARTVLADRLDAVAERDGWPTLARTPLADVADRLWARRRHHLDLLSGLPQVPGHGDPTPANLRGRSGDDVIAVDWACAGSAAVGADLGYLALSCREDLDTLLQAYVAPAGLDAAQARTGAVVTACYTAITRTEQVLASAARGPGALAGKFRHPSVAPSIRGLQRLYPYLETLL</sequence>
<dbReference type="Gene3D" id="3.90.1200.10">
    <property type="match status" value="1"/>
</dbReference>
<protein>
    <recommendedName>
        <fullName evidence="3">Phosphotransferase</fullName>
    </recommendedName>
</protein>
<reference evidence="1" key="2">
    <citation type="submission" date="2020-09" db="EMBL/GenBank/DDBJ databases">
        <authorList>
            <person name="Sun Q."/>
            <person name="Zhou Y."/>
        </authorList>
    </citation>
    <scope>NUCLEOTIDE SEQUENCE</scope>
    <source>
        <strain evidence="1">CGMCC 1.16067</strain>
    </source>
</reference>